<organism evidence="1 2">
    <name type="scientific">Camellia lanceoleosa</name>
    <dbReference type="NCBI Taxonomy" id="1840588"/>
    <lineage>
        <taxon>Eukaryota</taxon>
        <taxon>Viridiplantae</taxon>
        <taxon>Streptophyta</taxon>
        <taxon>Embryophyta</taxon>
        <taxon>Tracheophyta</taxon>
        <taxon>Spermatophyta</taxon>
        <taxon>Magnoliopsida</taxon>
        <taxon>eudicotyledons</taxon>
        <taxon>Gunneridae</taxon>
        <taxon>Pentapetalae</taxon>
        <taxon>asterids</taxon>
        <taxon>Ericales</taxon>
        <taxon>Theaceae</taxon>
        <taxon>Camellia</taxon>
    </lineage>
</organism>
<evidence type="ECO:0000313" key="2">
    <source>
        <dbReference type="Proteomes" id="UP001060215"/>
    </source>
</evidence>
<gene>
    <name evidence="1" type="ORF">LOK49_LG10G02739</name>
</gene>
<protein>
    <submittedName>
        <fullName evidence="1">Uncharacterized protein</fullName>
    </submittedName>
</protein>
<sequence length="27" mass="3153">MSPAIMQVHRPLEYSYQPKVGPPARLW</sequence>
<dbReference type="EMBL" id="CM045767">
    <property type="protein sequence ID" value="KAI7996313.1"/>
    <property type="molecule type" value="Genomic_DNA"/>
</dbReference>
<comment type="caution">
    <text evidence="1">The sequence shown here is derived from an EMBL/GenBank/DDBJ whole genome shotgun (WGS) entry which is preliminary data.</text>
</comment>
<keyword evidence="2" id="KW-1185">Reference proteome</keyword>
<name>A0ACC0G5F8_9ERIC</name>
<proteinExistence type="predicted"/>
<accession>A0ACC0G5F8</accession>
<reference evidence="1 2" key="1">
    <citation type="journal article" date="2022" name="Plant J.">
        <title>Chromosome-level genome of Camellia lanceoleosa provides a valuable resource for understanding genome evolution and self-incompatibility.</title>
        <authorList>
            <person name="Gong W."/>
            <person name="Xiao S."/>
            <person name="Wang L."/>
            <person name="Liao Z."/>
            <person name="Chang Y."/>
            <person name="Mo W."/>
            <person name="Hu G."/>
            <person name="Li W."/>
            <person name="Zhao G."/>
            <person name="Zhu H."/>
            <person name="Hu X."/>
            <person name="Ji K."/>
            <person name="Xiang X."/>
            <person name="Song Q."/>
            <person name="Yuan D."/>
            <person name="Jin S."/>
            <person name="Zhang L."/>
        </authorList>
    </citation>
    <scope>NUCLEOTIDE SEQUENCE [LARGE SCALE GENOMIC DNA]</scope>
    <source>
        <strain evidence="1">SQ_2022a</strain>
    </source>
</reference>
<dbReference type="Proteomes" id="UP001060215">
    <property type="component" value="Chromosome 10"/>
</dbReference>
<evidence type="ECO:0000313" key="1">
    <source>
        <dbReference type="EMBL" id="KAI7996313.1"/>
    </source>
</evidence>